<dbReference type="RefSeq" id="WP_041342676.1">
    <property type="nucleotide sequence ID" value="NZ_CP007151.1"/>
</dbReference>
<keyword evidence="1 7" id="KW-1003">Cell membrane</keyword>
<keyword evidence="6 7" id="KW-0131">Cell cycle</keyword>
<dbReference type="GO" id="GO:0043093">
    <property type="term" value="P:FtsZ-dependent cytokinesis"/>
    <property type="evidence" value="ECO:0007669"/>
    <property type="project" value="UniProtKB-UniRule"/>
</dbReference>
<sequence>MKLLWTTMIVLILLLQVRLWVGEGSFAQVWALEKSIAEQREENSELATRNERLYAEVRNLRNEQSAVEERARMNLGLIREDETFFLVVEN</sequence>
<dbReference type="HAMAP" id="MF_00599">
    <property type="entry name" value="FtsB"/>
    <property type="match status" value="1"/>
</dbReference>
<dbReference type="STRING" id="1420916.AU14_17155"/>
<keyword evidence="7" id="KW-0175">Coiled coil</keyword>
<dbReference type="AlphaFoldDB" id="W5YKS8"/>
<evidence type="ECO:0000256" key="4">
    <source>
        <dbReference type="ARBA" id="ARBA00022989"/>
    </source>
</evidence>
<evidence type="ECO:0000313" key="8">
    <source>
        <dbReference type="EMBL" id="AHI29681.1"/>
    </source>
</evidence>
<gene>
    <name evidence="7" type="primary">ftsB</name>
    <name evidence="8" type="ORF">AU14_17155</name>
</gene>
<comment type="similarity">
    <text evidence="7">Belongs to the FtsB family.</text>
</comment>
<comment type="subcellular location">
    <subcellularLocation>
        <location evidence="7">Cell inner membrane</location>
        <topology evidence="7">Single-pass type II membrane protein</topology>
    </subcellularLocation>
    <text evidence="7">Localizes to the division septum.</text>
</comment>
<dbReference type="GO" id="GO:0005886">
    <property type="term" value="C:plasma membrane"/>
    <property type="evidence" value="ECO:0007669"/>
    <property type="project" value="UniProtKB-SubCell"/>
</dbReference>
<dbReference type="Pfam" id="PF04977">
    <property type="entry name" value="DivIC"/>
    <property type="match status" value="1"/>
</dbReference>
<dbReference type="InterPro" id="IPR007060">
    <property type="entry name" value="FtsL/DivIC"/>
</dbReference>
<comment type="subunit">
    <text evidence="7">Part of a complex composed of FtsB, FtsL and FtsQ.</text>
</comment>
<keyword evidence="5 7" id="KW-0472">Membrane</keyword>
<evidence type="ECO:0000256" key="6">
    <source>
        <dbReference type="ARBA" id="ARBA00023306"/>
    </source>
</evidence>
<evidence type="ECO:0000256" key="2">
    <source>
        <dbReference type="ARBA" id="ARBA00022618"/>
    </source>
</evidence>
<dbReference type="PANTHER" id="PTHR37485:SF1">
    <property type="entry name" value="CELL DIVISION PROTEIN FTSB"/>
    <property type="match status" value="1"/>
</dbReference>
<dbReference type="KEGG" id="msx:AU14_17155"/>
<dbReference type="Proteomes" id="UP000061489">
    <property type="component" value="Chromosome"/>
</dbReference>
<dbReference type="EMBL" id="CP007151">
    <property type="protein sequence ID" value="AHI29681.1"/>
    <property type="molecule type" value="Genomic_DNA"/>
</dbReference>
<comment type="function">
    <text evidence="7">Essential cell division protein. May link together the upstream cell division proteins, which are predominantly cytoplasmic, with the downstream cell division proteins, which are predominantly periplasmic.</text>
</comment>
<proteinExistence type="inferred from homology"/>
<dbReference type="InterPro" id="IPR023081">
    <property type="entry name" value="Cell_div_FtsB"/>
</dbReference>
<dbReference type="GO" id="GO:0030428">
    <property type="term" value="C:cell septum"/>
    <property type="evidence" value="ECO:0007669"/>
    <property type="project" value="TreeGrafter"/>
</dbReference>
<protein>
    <recommendedName>
        <fullName evidence="7">Cell division protein FtsB</fullName>
    </recommendedName>
</protein>
<evidence type="ECO:0000256" key="1">
    <source>
        <dbReference type="ARBA" id="ARBA00022475"/>
    </source>
</evidence>
<keyword evidence="7" id="KW-0997">Cell inner membrane</keyword>
<keyword evidence="2 7" id="KW-0132">Cell division</keyword>
<evidence type="ECO:0000313" key="9">
    <source>
        <dbReference type="Proteomes" id="UP000061489"/>
    </source>
</evidence>
<feature type="coiled-coil region" evidence="7">
    <location>
        <begin position="36"/>
        <end position="70"/>
    </location>
</feature>
<keyword evidence="4 7" id="KW-1133">Transmembrane helix</keyword>
<feature type="topological domain" description="Cytoplasmic" evidence="7">
    <location>
        <begin position="1"/>
        <end position="3"/>
    </location>
</feature>
<dbReference type="OrthoDB" id="7061211at2"/>
<keyword evidence="9" id="KW-1185">Reference proteome</keyword>
<dbReference type="HOGENOM" id="CLU_134863_5_1_6"/>
<dbReference type="GO" id="GO:0032153">
    <property type="term" value="C:cell division site"/>
    <property type="evidence" value="ECO:0007669"/>
    <property type="project" value="UniProtKB-UniRule"/>
</dbReference>
<feature type="topological domain" description="Periplasmic" evidence="7">
    <location>
        <begin position="22"/>
        <end position="90"/>
    </location>
</feature>
<dbReference type="PANTHER" id="PTHR37485">
    <property type="entry name" value="CELL DIVISION PROTEIN FTSB"/>
    <property type="match status" value="1"/>
</dbReference>
<reference evidence="8 9" key="1">
    <citation type="journal article" date="2014" name="Genome Announc.">
        <title>Draft Genome Sequences of Marinobacter similis A3d10T and Marinobacter salarius R9SW1T.</title>
        <authorList>
            <person name="Ivanova E.P."/>
            <person name="Ng H.J."/>
            <person name="Webb H.K."/>
            <person name="Feng G."/>
            <person name="Oshima K."/>
            <person name="Hattori M."/>
            <person name="Ohkuma M."/>
            <person name="Sergeev A.F."/>
            <person name="Mikhailov V.V."/>
            <person name="Crawford R.J."/>
            <person name="Sawabe T."/>
        </authorList>
    </citation>
    <scope>NUCLEOTIDE SEQUENCE [LARGE SCALE GENOMIC DNA]</scope>
    <source>
        <strain evidence="8 9">A3d10</strain>
    </source>
</reference>
<accession>W5YKS8</accession>
<evidence type="ECO:0000256" key="7">
    <source>
        <dbReference type="HAMAP-Rule" id="MF_00599"/>
    </source>
</evidence>
<keyword evidence="3 7" id="KW-0812">Transmembrane</keyword>
<organism evidence="8 9">
    <name type="scientific">Marinobacter similis</name>
    <dbReference type="NCBI Taxonomy" id="1420916"/>
    <lineage>
        <taxon>Bacteria</taxon>
        <taxon>Pseudomonadati</taxon>
        <taxon>Pseudomonadota</taxon>
        <taxon>Gammaproteobacteria</taxon>
        <taxon>Pseudomonadales</taxon>
        <taxon>Marinobacteraceae</taxon>
        <taxon>Marinobacter</taxon>
    </lineage>
</organism>
<evidence type="ECO:0000256" key="3">
    <source>
        <dbReference type="ARBA" id="ARBA00022692"/>
    </source>
</evidence>
<evidence type="ECO:0000256" key="5">
    <source>
        <dbReference type="ARBA" id="ARBA00023136"/>
    </source>
</evidence>
<name>W5YKS8_9GAMM</name>